<dbReference type="PIRSF" id="PIRSF000778">
    <property type="entry name" value="RpoK/RPB6"/>
    <property type="match status" value="1"/>
</dbReference>
<sequence length="60" mass="6619">MVKEKYTRFERARIVGARALQIAMGAPVLVDDDGRLDPLGVAIAELKAEIIPITVKRKKS</sequence>
<dbReference type="EMBL" id="DUJU01000130">
    <property type="protein sequence ID" value="HIH94576.1"/>
    <property type="molecule type" value="Genomic_DNA"/>
</dbReference>
<keyword evidence="3" id="KW-0963">Cytoplasm</keyword>
<evidence type="ECO:0000313" key="5">
    <source>
        <dbReference type="Proteomes" id="UP000600774"/>
    </source>
</evidence>
<evidence type="ECO:0000256" key="1">
    <source>
        <dbReference type="ARBA" id="ARBA00022478"/>
    </source>
</evidence>
<dbReference type="GeneID" id="1472491"/>
<keyword evidence="3" id="KW-0548">Nucleotidyltransferase</keyword>
<dbReference type="OMA" id="MFRYTRF"/>
<dbReference type="InterPro" id="IPR036161">
    <property type="entry name" value="RPB6/omega-like_sf"/>
</dbReference>
<dbReference type="Gene3D" id="3.90.940.10">
    <property type="match status" value="1"/>
</dbReference>
<dbReference type="Pfam" id="PF01192">
    <property type="entry name" value="RNA_pol_Rpb6"/>
    <property type="match status" value="1"/>
</dbReference>
<dbReference type="NCBIfam" id="NF002208">
    <property type="entry name" value="PRK01099.1-3"/>
    <property type="match status" value="1"/>
</dbReference>
<proteinExistence type="inferred from homology"/>
<dbReference type="GO" id="GO:0006366">
    <property type="term" value="P:transcription by RNA polymerase II"/>
    <property type="evidence" value="ECO:0007669"/>
    <property type="project" value="TreeGrafter"/>
</dbReference>
<evidence type="ECO:0000256" key="2">
    <source>
        <dbReference type="ARBA" id="ARBA00023163"/>
    </source>
</evidence>
<evidence type="ECO:0000256" key="3">
    <source>
        <dbReference type="HAMAP-Rule" id="MF_00192"/>
    </source>
</evidence>
<dbReference type="PANTHER" id="PTHR47227">
    <property type="entry name" value="DNA-DIRECTED RNA POLYMERASE SUBUNIT K"/>
    <property type="match status" value="1"/>
</dbReference>
<dbReference type="SUPFAM" id="SSF63562">
    <property type="entry name" value="RPB6/omega subunit-like"/>
    <property type="match status" value="1"/>
</dbReference>
<comment type="catalytic activity">
    <reaction evidence="3">
        <text>RNA(n) + a ribonucleoside 5'-triphosphate = RNA(n+1) + diphosphate</text>
        <dbReference type="Rhea" id="RHEA:21248"/>
        <dbReference type="Rhea" id="RHEA-COMP:14527"/>
        <dbReference type="Rhea" id="RHEA-COMP:17342"/>
        <dbReference type="ChEBI" id="CHEBI:33019"/>
        <dbReference type="ChEBI" id="CHEBI:61557"/>
        <dbReference type="ChEBI" id="CHEBI:140395"/>
        <dbReference type="EC" id="2.7.7.6"/>
    </reaction>
</comment>
<accession>A0A832SFG1</accession>
<comment type="subcellular location">
    <subcellularLocation>
        <location evidence="3">Cytoplasm</location>
    </subcellularLocation>
</comment>
<dbReference type="RefSeq" id="WP_011020648.1">
    <property type="nucleotide sequence ID" value="NZ_DUJU01000130.1"/>
</dbReference>
<organism evidence="4 5">
    <name type="scientific">Methanosarcina acetivorans</name>
    <dbReference type="NCBI Taxonomy" id="2214"/>
    <lineage>
        <taxon>Archaea</taxon>
        <taxon>Methanobacteriati</taxon>
        <taxon>Methanobacteriota</taxon>
        <taxon>Stenosarchaea group</taxon>
        <taxon>Methanomicrobia</taxon>
        <taxon>Methanosarcinales</taxon>
        <taxon>Methanosarcinaceae</taxon>
        <taxon>Methanosarcina</taxon>
    </lineage>
</organism>
<comment type="subunit">
    <text evidence="3">Part of the RNA polymerase complex.</text>
</comment>
<dbReference type="GO" id="GO:0003677">
    <property type="term" value="F:DNA binding"/>
    <property type="evidence" value="ECO:0007669"/>
    <property type="project" value="UniProtKB-UniRule"/>
</dbReference>
<comment type="caution">
    <text evidence="4">The sequence shown here is derived from an EMBL/GenBank/DDBJ whole genome shotgun (WGS) entry which is preliminary data.</text>
</comment>
<gene>
    <name evidence="3" type="primary">rpo6</name>
    <name evidence="3" type="synonym">rpoK</name>
    <name evidence="4" type="ORF">HA338_11305</name>
</gene>
<dbReference type="InterPro" id="IPR006111">
    <property type="entry name" value="Rpo6/Rpb6"/>
</dbReference>
<dbReference type="PANTHER" id="PTHR47227:SF5">
    <property type="entry name" value="DNA-DIRECTED RNA POLYMERASES I, II, AND III SUBUNIT RPABC2"/>
    <property type="match status" value="1"/>
</dbReference>
<dbReference type="InterPro" id="IPR006110">
    <property type="entry name" value="Pol_omega/Rpo6/RPB6"/>
</dbReference>
<protein>
    <recommendedName>
        <fullName evidence="3">DNA-directed RNA polymerase subunit Rpo6</fullName>
        <ecNumber evidence="3">2.7.7.6</ecNumber>
    </recommendedName>
    <alternativeName>
        <fullName evidence="3">DNA-directed RNA polymerase subunit K</fullName>
    </alternativeName>
</protein>
<comment type="similarity">
    <text evidence="3">Belongs to the archaeal Rpo6/eukaryotic RPB6 RNA polymerase subunit family.</text>
</comment>
<dbReference type="GO" id="GO:0000428">
    <property type="term" value="C:DNA-directed RNA polymerase complex"/>
    <property type="evidence" value="ECO:0007669"/>
    <property type="project" value="UniProtKB-KW"/>
</dbReference>
<keyword evidence="3" id="KW-0808">Transferase</keyword>
<evidence type="ECO:0000313" key="4">
    <source>
        <dbReference type="EMBL" id="HIH94576.1"/>
    </source>
</evidence>
<dbReference type="GO" id="GO:0042797">
    <property type="term" value="P:tRNA transcription by RNA polymerase III"/>
    <property type="evidence" value="ECO:0007669"/>
    <property type="project" value="TreeGrafter"/>
</dbReference>
<dbReference type="Proteomes" id="UP000600774">
    <property type="component" value="Unassembled WGS sequence"/>
</dbReference>
<dbReference type="GO" id="GO:0005737">
    <property type="term" value="C:cytoplasm"/>
    <property type="evidence" value="ECO:0007669"/>
    <property type="project" value="UniProtKB-SubCell"/>
</dbReference>
<reference evidence="4" key="1">
    <citation type="journal article" date="2020" name="bioRxiv">
        <title>A rank-normalized archaeal taxonomy based on genome phylogeny resolves widespread incomplete and uneven classifications.</title>
        <authorList>
            <person name="Rinke C."/>
            <person name="Chuvochina M."/>
            <person name="Mussig A.J."/>
            <person name="Chaumeil P.-A."/>
            <person name="Waite D.W."/>
            <person name="Whitman W.B."/>
            <person name="Parks D.H."/>
            <person name="Hugenholtz P."/>
        </authorList>
    </citation>
    <scope>NUCLEOTIDE SEQUENCE</scope>
    <source>
        <strain evidence="4">UBA8876</strain>
    </source>
</reference>
<keyword evidence="1 3" id="KW-0240">DNA-directed RNA polymerase</keyword>
<dbReference type="EC" id="2.7.7.6" evidence="3"/>
<dbReference type="HAMAP" id="MF_00192">
    <property type="entry name" value="RNApol_arch_Rpo6"/>
    <property type="match status" value="1"/>
</dbReference>
<dbReference type="SMR" id="A0A832SFG1"/>
<name>A0A832SFG1_9EURY</name>
<dbReference type="PROSITE" id="PS01111">
    <property type="entry name" value="RNA_POL_K_14KD"/>
    <property type="match status" value="1"/>
</dbReference>
<dbReference type="InterPro" id="IPR020708">
    <property type="entry name" value="DNA-dir_RNA_polK_14-18kDa_CS"/>
</dbReference>
<dbReference type="GO" id="GO:0003899">
    <property type="term" value="F:DNA-directed RNA polymerase activity"/>
    <property type="evidence" value="ECO:0007669"/>
    <property type="project" value="UniProtKB-UniRule"/>
</dbReference>
<dbReference type="SMART" id="SM01409">
    <property type="entry name" value="RNA_pol_Rpb6"/>
    <property type="match status" value="1"/>
</dbReference>
<comment type="function">
    <text evidence="3">DNA-dependent RNA polymerase (RNAP) catalyzes the transcription of DNA into RNA using the four ribonucleoside triphosphates as substrates.</text>
</comment>
<dbReference type="AlphaFoldDB" id="A0A832SFG1"/>
<dbReference type="GO" id="GO:0006360">
    <property type="term" value="P:transcription by RNA polymerase I"/>
    <property type="evidence" value="ECO:0007669"/>
    <property type="project" value="TreeGrafter"/>
</dbReference>
<keyword evidence="2 3" id="KW-0804">Transcription</keyword>